<evidence type="ECO:0000259" key="1">
    <source>
        <dbReference type="PROSITE" id="PS50883"/>
    </source>
</evidence>
<feature type="domain" description="EAL" evidence="1">
    <location>
        <begin position="335"/>
        <end position="589"/>
    </location>
</feature>
<reference evidence="2 3" key="1">
    <citation type="journal article" date="2017" name="Eur. J. Clin. Microbiol. Infect. Dis.">
        <title>Uncommonly isolated clinical Pseudomonas: identification and phylogenetic assignation.</title>
        <authorList>
            <person name="Mulet M."/>
            <person name="Gomila M."/>
            <person name="Ramirez A."/>
            <person name="Cardew S."/>
            <person name="Moore E.R."/>
            <person name="Lalucat J."/>
            <person name="Garcia-Valdes E."/>
        </authorList>
    </citation>
    <scope>NUCLEOTIDE SEQUENCE [LARGE SCALE GENOMIC DNA]</scope>
    <source>
        <strain evidence="2 3">SD129</strain>
    </source>
</reference>
<dbReference type="InterPro" id="IPR001633">
    <property type="entry name" value="EAL_dom"/>
</dbReference>
<dbReference type="CDD" id="cd01948">
    <property type="entry name" value="EAL"/>
    <property type="match status" value="1"/>
</dbReference>
<dbReference type="SMART" id="SM00052">
    <property type="entry name" value="EAL"/>
    <property type="match status" value="1"/>
</dbReference>
<dbReference type="SUPFAM" id="SSF141868">
    <property type="entry name" value="EAL domain-like"/>
    <property type="match status" value="1"/>
</dbReference>
<dbReference type="GO" id="GO:0071111">
    <property type="term" value="F:cyclic-guanylate-specific phosphodiesterase activity"/>
    <property type="evidence" value="ECO:0007669"/>
    <property type="project" value="InterPro"/>
</dbReference>
<dbReference type="Pfam" id="PF00563">
    <property type="entry name" value="EAL"/>
    <property type="match status" value="1"/>
</dbReference>
<evidence type="ECO:0000313" key="3">
    <source>
        <dbReference type="Proteomes" id="UP000306753"/>
    </source>
</evidence>
<keyword evidence="3" id="KW-1185">Reference proteome</keyword>
<dbReference type="RefSeq" id="WP_138412046.1">
    <property type="nucleotide sequence ID" value="NZ_QLAG01000017.1"/>
</dbReference>
<dbReference type="InterPro" id="IPR050706">
    <property type="entry name" value="Cyclic-di-GMP_PDE-like"/>
</dbReference>
<dbReference type="PANTHER" id="PTHR33121">
    <property type="entry name" value="CYCLIC DI-GMP PHOSPHODIESTERASE PDEF"/>
    <property type="match status" value="1"/>
</dbReference>
<dbReference type="SMART" id="SM00065">
    <property type="entry name" value="GAF"/>
    <property type="match status" value="1"/>
</dbReference>
<dbReference type="Gene3D" id="3.30.70.270">
    <property type="match status" value="1"/>
</dbReference>
<comment type="caution">
    <text evidence="2">The sequence shown here is derived from an EMBL/GenBank/DDBJ whole genome shotgun (WGS) entry which is preliminary data.</text>
</comment>
<accession>A0A5R9QDK6</accession>
<dbReference type="EMBL" id="QLAG01000017">
    <property type="protein sequence ID" value="TLX62775.1"/>
    <property type="molecule type" value="Genomic_DNA"/>
</dbReference>
<dbReference type="PROSITE" id="PS50883">
    <property type="entry name" value="EAL"/>
    <property type="match status" value="1"/>
</dbReference>
<dbReference type="InterPro" id="IPR029787">
    <property type="entry name" value="Nucleotide_cyclase"/>
</dbReference>
<dbReference type="InterPro" id="IPR000160">
    <property type="entry name" value="GGDEF_dom"/>
</dbReference>
<dbReference type="Proteomes" id="UP000306753">
    <property type="component" value="Unassembled WGS sequence"/>
</dbReference>
<evidence type="ECO:0000313" key="2">
    <source>
        <dbReference type="EMBL" id="TLX62775.1"/>
    </source>
</evidence>
<proteinExistence type="predicted"/>
<dbReference type="SMART" id="SM00267">
    <property type="entry name" value="GGDEF"/>
    <property type="match status" value="1"/>
</dbReference>
<sequence length="592" mass="66360">MAKSAAFPANESRRLARIQELHLLESRPDEVFDEIVGLATQVFDVPIALVSIIGRHRQWFRARAGIDVQETPREHSLCAHAILEEDLFLVCDAARDERFRDNPYVVGDPGVRFYAAVPLTTADSLGLGALCIIDTKPRPPLSEEQVDMLRRLGKLAMSRIEHMHDASYVDTPTGLFNRFRLEEDVEHLLADGHDLLLVAADVISPLFYNDIVKALGFTFSRSLVLAIKTRLQEELPGVELYKISPSRFAFILDQTRLDQAEALFARVARAFDEPVICGEIPVRTQLGIGALHLSAADETRGDWLRLLVSCADEARERGVPWSYYSPQQDFAQQRAFKLLSALAEAVRKGDQFRLVYQPRVDLHSGRCTSVETFIRWTHPVLGEIGPAEFIPLAEKTALIRPISLWVLRNALGQLALWQRQGLRFKLAINVSATDLDESLFTDELAAALERLGIDPSGFELEFTESALMRNPEAVRAQLERIRALGVEVALDDFGAGYSNWAYVRDLPANTVKLDQSFLRNLLSADKDKRVVRTMIGLARQLGYCVVAEGIESAEVQALMKQWGCNEGQGYLFARPMPAAELLNWLAQPRPLH</sequence>
<dbReference type="AlphaFoldDB" id="A0A5R9QDK6"/>
<dbReference type="PANTHER" id="PTHR33121:SF19">
    <property type="entry name" value="CYCLIC DI-GMP PHOSPHODIESTERASE PA2567"/>
    <property type="match status" value="1"/>
</dbReference>
<dbReference type="InterPro" id="IPR043128">
    <property type="entry name" value="Rev_trsase/Diguanyl_cyclase"/>
</dbReference>
<dbReference type="SUPFAM" id="SSF55781">
    <property type="entry name" value="GAF domain-like"/>
    <property type="match status" value="1"/>
</dbReference>
<dbReference type="SUPFAM" id="SSF55073">
    <property type="entry name" value="Nucleotide cyclase"/>
    <property type="match status" value="1"/>
</dbReference>
<dbReference type="Gene3D" id="3.30.450.40">
    <property type="match status" value="1"/>
</dbReference>
<gene>
    <name evidence="2" type="ORF">DN820_14255</name>
</gene>
<name>A0A5R9QDK6_9GAMM</name>
<dbReference type="InterPro" id="IPR035919">
    <property type="entry name" value="EAL_sf"/>
</dbReference>
<organism evidence="2 3">
    <name type="scientific">Stutzerimonas nosocomialis</name>
    <dbReference type="NCBI Taxonomy" id="1056496"/>
    <lineage>
        <taxon>Bacteria</taxon>
        <taxon>Pseudomonadati</taxon>
        <taxon>Pseudomonadota</taxon>
        <taxon>Gammaproteobacteria</taxon>
        <taxon>Pseudomonadales</taxon>
        <taxon>Pseudomonadaceae</taxon>
        <taxon>Stutzerimonas</taxon>
    </lineage>
</organism>
<dbReference type="Pfam" id="PF01590">
    <property type="entry name" value="GAF"/>
    <property type="match status" value="1"/>
</dbReference>
<dbReference type="InterPro" id="IPR029016">
    <property type="entry name" value="GAF-like_dom_sf"/>
</dbReference>
<dbReference type="Gene3D" id="3.20.20.450">
    <property type="entry name" value="EAL domain"/>
    <property type="match status" value="1"/>
</dbReference>
<dbReference type="InterPro" id="IPR003018">
    <property type="entry name" value="GAF"/>
</dbReference>
<protein>
    <submittedName>
        <fullName evidence="2">Sensor domain-containing phosphodiesterase</fullName>
    </submittedName>
</protein>